<dbReference type="EMBL" id="FOKG01000016">
    <property type="protein sequence ID" value="SFB52886.1"/>
    <property type="molecule type" value="Genomic_DNA"/>
</dbReference>
<keyword evidence="2" id="KW-1185">Reference proteome</keyword>
<dbReference type="RefSeq" id="WP_218160421.1">
    <property type="nucleotide sequence ID" value="NZ_FOKG01000016.1"/>
</dbReference>
<evidence type="ECO:0000313" key="1">
    <source>
        <dbReference type="EMBL" id="SFB52886.1"/>
    </source>
</evidence>
<reference evidence="2" key="1">
    <citation type="submission" date="2016-10" db="EMBL/GenBank/DDBJ databases">
        <authorList>
            <person name="Varghese N."/>
            <person name="Submissions S."/>
        </authorList>
    </citation>
    <scope>NUCLEOTIDE SEQUENCE [LARGE SCALE GENOMIC DNA]</scope>
    <source>
        <strain evidence="2">CGMCC 4.3568</strain>
    </source>
</reference>
<sequence>MTATGKASPSTVHIVVTCTNRKQVPVPEHLRLGDLRDRQPGPRFAAWTRRLSADEPAIAARDLYGGEHWRAAAGLPSVVGDSAQLWVCSAGYGLVSVDTLLHPYAATFSAGTPDSVGRGVGELQRWWQRLADWPGPMRGQPRSFVELARRDPEASIVAVMSEAYLRACAEDLRAAAAKLSDPDRFAVIGPPRLRSDLEDLLVPVTARLRPMVGGSLHALHAKAATYLMARAGGDVTSRKRLREIAQQAAEAAPADGSRKPGVRLSDEEVREYIRRRASHGRPSATVLLRSLRDDGMSCEQSRFKRLYENAVSRAVLA</sequence>
<dbReference type="AlphaFoldDB" id="A0A1I1BT68"/>
<dbReference type="Proteomes" id="UP000243799">
    <property type="component" value="Unassembled WGS sequence"/>
</dbReference>
<dbReference type="STRING" id="490629.SAMN05216266_116103"/>
<organism evidence="1 2">
    <name type="scientific">Amycolatopsis marina</name>
    <dbReference type="NCBI Taxonomy" id="490629"/>
    <lineage>
        <taxon>Bacteria</taxon>
        <taxon>Bacillati</taxon>
        <taxon>Actinomycetota</taxon>
        <taxon>Actinomycetes</taxon>
        <taxon>Pseudonocardiales</taxon>
        <taxon>Pseudonocardiaceae</taxon>
        <taxon>Amycolatopsis</taxon>
    </lineage>
</organism>
<protein>
    <submittedName>
        <fullName evidence="1">Uncharacterized protein</fullName>
    </submittedName>
</protein>
<name>A0A1I1BT68_9PSEU</name>
<evidence type="ECO:0000313" key="2">
    <source>
        <dbReference type="Proteomes" id="UP000243799"/>
    </source>
</evidence>
<gene>
    <name evidence="1" type="ORF">SAMN05216266_116103</name>
</gene>
<proteinExistence type="predicted"/>
<accession>A0A1I1BT68</accession>